<sequence>MNADQRMDVDMAPTTIKELINDTIDSVICAELLEDDEVDVSLSEELETELLGSEGPEEWESCEERKSEKMEQEDKGEDGEGRAPENIGQKKMEKEEDGSEDEIVVLEEHGATAQFVTHENKGKGRGETKGRMIEEVIVLDEEIGGATAQIENMEPGKEESKEKMEESENRAESPEKWEREEEDFANSGFDEIKEALEVLEMPRHKDGKVREYWVAQIQKKGVVLVYPFPKEENEFPYFILLENEVGKFERPLLPGDRVSVEEYEFNTGKEFLDKEKWLYAGLIQCQAKATKIQKVKLAKQEDQYGLIVDLSRRGRAAEGVVGAVVVAAYGMARAMALYERQLHPEIRMGNLKKAQPLKIQLAKIPEHWLVGPNYVLPDNTPVRTGMELQAGPNTKIPATAGQFDRNWPRKNATGLPIIFPLVPEYTKEEVRIAEHIIAAALVVASEHEDTLKLNTQFKGAVSPQWEEGTSEEEDELPKYVWLKFRTTDRKFVKQLNEQWTTDSPVSAKSDFDSKAFAQGQVVTVKKSSEVDEKGNRQFLVEVKVRLAAQFGKNEQQSEFRQMMNGEAVIVQSAGASAGFSDQAYCFGTNEPSKIAEKEDSPRAEIMKALLARPGRSGLKTPTRKLVEYGLGEKVKRPSVAKLNEEQQQTLALVACPLPLVILQQAPPGTGKTLTLATAIELTMAEQWEESVIVATATSNLPVTKMVEETKAVGVGEELLALFSGTARVRYGEQIKALEGELLRPKLTEEFFEKIKDKKGIKDFVKDFEEYNKRIEVNPLRAREAKVAAAYLSEDKRKVMFLTSHMASRVHGTIGRATHILLDEATQASFTTIVSLACKAPSLRKMLITGDVRQLGVHLTELQEVLWSGFGLESITDQLLKSPRVEETVLKKCYRSHGSLVECVSHASYIPHGEELLPVREVTEARTALTNSSINLPVEGIPLILLHAGGQIQMDETSFSLSNDEHNRIAREMVAVLDANLPTEQSIVIICLYLYEKDRLARAMKRAVEQKRLSRAVEVHTVDSYQAKEADIVVVVTTRTESASAGQSTFPRVTDFFQDSRRATVALSRARAGMVLIADFEMLRGNGVWGRFIQKAQETVPILTEEYRQFVLSNHHPAQIQLDFGDWGVRTVPSSEHGYFAARAWQFSDAEQFERVLNLATAREAKQQGKRVRNYNYAEWQAVKVDRMEVVVYEKFDQTPAFRRALLRTGHVRLVEASSDRFWAAGHPMEDEEALGDSSRWRGRNELGRILERVRERLRPLPPQALGWHYVICQTTAPGRAIAVSTNEDVQPLFVAIDDELSPEVQLAVGDTVVVNSIRWRPGFERIGREGTRDPPAWVHQSQIVPQAVATDIQNIVVAPTVEVRARVVRVRQGRGAAGRRAAVSVEISLNERTHALTQRGVIGDMAALQQRQQVMVEGLVVPAEWRVDHNYILPPYSPLFTQYEWEADGEEAVFPRRLRM</sequence>
<keyword evidence="8" id="KW-1185">Reference proteome</keyword>
<evidence type="ECO:0000256" key="4">
    <source>
        <dbReference type="ARBA" id="ARBA00022840"/>
    </source>
</evidence>
<dbReference type="InterPro" id="IPR027417">
    <property type="entry name" value="P-loop_NTPase"/>
</dbReference>
<protein>
    <submittedName>
        <fullName evidence="9">Ribonuclease H</fullName>
    </submittedName>
</protein>
<dbReference type="GO" id="GO:0016787">
    <property type="term" value="F:hydrolase activity"/>
    <property type="evidence" value="ECO:0007669"/>
    <property type="project" value="UniProtKB-KW"/>
</dbReference>
<dbReference type="CDD" id="cd15457">
    <property type="entry name" value="NADAR"/>
    <property type="match status" value="1"/>
</dbReference>
<feature type="compositionally biased region" description="Basic and acidic residues" evidence="5">
    <location>
        <begin position="62"/>
        <end position="94"/>
    </location>
</feature>
<dbReference type="PANTHER" id="PTHR43788">
    <property type="entry name" value="DNA2/NAM7 HELICASE FAMILY MEMBER"/>
    <property type="match status" value="1"/>
</dbReference>
<evidence type="ECO:0000256" key="2">
    <source>
        <dbReference type="ARBA" id="ARBA00022801"/>
    </source>
</evidence>
<dbReference type="WBParaSite" id="GPLIN_000320500">
    <property type="protein sequence ID" value="GPLIN_000320500"/>
    <property type="gene ID" value="GPLIN_000320500"/>
</dbReference>
<evidence type="ECO:0000259" key="7">
    <source>
        <dbReference type="Pfam" id="PF13087"/>
    </source>
</evidence>
<feature type="region of interest" description="Disordered" evidence="5">
    <location>
        <begin position="44"/>
        <end position="99"/>
    </location>
</feature>
<dbReference type="SUPFAM" id="SSF52540">
    <property type="entry name" value="P-loop containing nucleoside triphosphate hydrolases"/>
    <property type="match status" value="1"/>
</dbReference>
<dbReference type="SUPFAM" id="SSF143990">
    <property type="entry name" value="YbiA-like"/>
    <property type="match status" value="1"/>
</dbReference>
<evidence type="ECO:0000256" key="1">
    <source>
        <dbReference type="ARBA" id="ARBA00022741"/>
    </source>
</evidence>
<feature type="domain" description="NADAR" evidence="6">
    <location>
        <begin position="1107"/>
        <end position="1258"/>
    </location>
</feature>
<dbReference type="InterPro" id="IPR047187">
    <property type="entry name" value="SF1_C_Upf1"/>
</dbReference>
<name>A0A183BRG9_GLOPA</name>
<dbReference type="GO" id="GO:0043139">
    <property type="term" value="F:5'-3' DNA helicase activity"/>
    <property type="evidence" value="ECO:0007669"/>
    <property type="project" value="TreeGrafter"/>
</dbReference>
<organism evidence="8 9">
    <name type="scientific">Globodera pallida</name>
    <name type="common">Potato cyst nematode worm</name>
    <name type="synonym">Heterodera pallida</name>
    <dbReference type="NCBI Taxonomy" id="36090"/>
    <lineage>
        <taxon>Eukaryota</taxon>
        <taxon>Metazoa</taxon>
        <taxon>Ecdysozoa</taxon>
        <taxon>Nematoda</taxon>
        <taxon>Chromadorea</taxon>
        <taxon>Rhabditida</taxon>
        <taxon>Tylenchina</taxon>
        <taxon>Tylenchomorpha</taxon>
        <taxon>Tylenchoidea</taxon>
        <taxon>Heteroderidae</taxon>
        <taxon>Heteroderinae</taxon>
        <taxon>Globodera</taxon>
    </lineage>
</organism>
<dbReference type="InterPro" id="IPR037238">
    <property type="entry name" value="YbiA-like_sf"/>
</dbReference>
<proteinExistence type="predicted"/>
<dbReference type="PANTHER" id="PTHR43788:SF16">
    <property type="entry name" value="HELICASE WITH ZINC FINGER 2"/>
    <property type="match status" value="1"/>
</dbReference>
<keyword evidence="4" id="KW-0067">ATP-binding</keyword>
<dbReference type="Pfam" id="PF08719">
    <property type="entry name" value="NADAR"/>
    <property type="match status" value="1"/>
</dbReference>
<dbReference type="InterPro" id="IPR050534">
    <property type="entry name" value="Coronavir_polyprotein_1ab"/>
</dbReference>
<keyword evidence="3" id="KW-0347">Helicase</keyword>
<dbReference type="Gene3D" id="1.10.357.40">
    <property type="entry name" value="YbiA-like"/>
    <property type="match status" value="1"/>
</dbReference>
<evidence type="ECO:0000259" key="6">
    <source>
        <dbReference type="Pfam" id="PF08719"/>
    </source>
</evidence>
<feature type="region of interest" description="Disordered" evidence="5">
    <location>
        <begin position="151"/>
        <end position="183"/>
    </location>
</feature>
<evidence type="ECO:0000256" key="3">
    <source>
        <dbReference type="ARBA" id="ARBA00022806"/>
    </source>
</evidence>
<evidence type="ECO:0000256" key="5">
    <source>
        <dbReference type="SAM" id="MobiDB-lite"/>
    </source>
</evidence>
<dbReference type="CDD" id="cd18808">
    <property type="entry name" value="SF1_C_Upf1"/>
    <property type="match status" value="1"/>
</dbReference>
<dbReference type="GO" id="GO:0005524">
    <property type="term" value="F:ATP binding"/>
    <property type="evidence" value="ECO:0007669"/>
    <property type="project" value="UniProtKB-KW"/>
</dbReference>
<dbReference type="InterPro" id="IPR041679">
    <property type="entry name" value="DNA2/NAM7-like_C"/>
</dbReference>
<reference evidence="8" key="1">
    <citation type="submission" date="2013-12" db="EMBL/GenBank/DDBJ databases">
        <authorList>
            <person name="Aslett M."/>
        </authorList>
    </citation>
    <scope>NUCLEOTIDE SEQUENCE [LARGE SCALE GENOMIC DNA]</scope>
    <source>
        <strain evidence="8">Lindley</strain>
    </source>
</reference>
<evidence type="ECO:0000313" key="9">
    <source>
        <dbReference type="WBParaSite" id="GPLIN_000320500"/>
    </source>
</evidence>
<evidence type="ECO:0000313" key="8">
    <source>
        <dbReference type="Proteomes" id="UP000050741"/>
    </source>
</evidence>
<feature type="compositionally biased region" description="Basic and acidic residues" evidence="5">
    <location>
        <begin position="154"/>
        <end position="179"/>
    </location>
</feature>
<dbReference type="Gene3D" id="3.40.50.300">
    <property type="entry name" value="P-loop containing nucleotide triphosphate hydrolases"/>
    <property type="match status" value="1"/>
</dbReference>
<dbReference type="InterPro" id="IPR012816">
    <property type="entry name" value="NADAR"/>
</dbReference>
<dbReference type="NCBIfam" id="TIGR02464">
    <property type="entry name" value="ribofla_fusion"/>
    <property type="match status" value="1"/>
</dbReference>
<feature type="domain" description="DNA2/NAM7 helicase-like C-terminal" evidence="7">
    <location>
        <begin position="873"/>
        <end position="1078"/>
    </location>
</feature>
<accession>A0A183BRG9</accession>
<keyword evidence="1" id="KW-0547">Nucleotide-binding</keyword>
<reference evidence="9" key="3">
    <citation type="submission" date="2016-06" db="UniProtKB">
        <authorList>
            <consortium name="WormBaseParasite"/>
        </authorList>
    </citation>
    <scope>IDENTIFICATION</scope>
</reference>
<reference evidence="8" key="2">
    <citation type="submission" date="2014-05" db="EMBL/GenBank/DDBJ databases">
        <title>The genome and life-stage specific transcriptomes of Globodera pallida elucidate key aspects of plant parasitism by a cyst nematode.</title>
        <authorList>
            <person name="Cotton J.A."/>
            <person name="Lilley C.J."/>
            <person name="Jones L.M."/>
            <person name="Kikuchi T."/>
            <person name="Reid A.J."/>
            <person name="Thorpe P."/>
            <person name="Tsai I.J."/>
            <person name="Beasley H."/>
            <person name="Blok V."/>
            <person name="Cock P.J.A."/>
            <person name="Van den Akker S.E."/>
            <person name="Holroyd N."/>
            <person name="Hunt M."/>
            <person name="Mantelin S."/>
            <person name="Naghra H."/>
            <person name="Pain A."/>
            <person name="Palomares-Rius J.E."/>
            <person name="Zarowiecki M."/>
            <person name="Berriman M."/>
            <person name="Jones J.T."/>
            <person name="Urwin P.E."/>
        </authorList>
    </citation>
    <scope>NUCLEOTIDE SEQUENCE [LARGE SCALE GENOMIC DNA]</scope>
    <source>
        <strain evidence="8">Lindley</strain>
    </source>
</reference>
<dbReference type="Pfam" id="PF13087">
    <property type="entry name" value="AAA_12"/>
    <property type="match status" value="1"/>
</dbReference>
<keyword evidence="2" id="KW-0378">Hydrolase</keyword>
<dbReference type="Proteomes" id="UP000050741">
    <property type="component" value="Unassembled WGS sequence"/>
</dbReference>